<dbReference type="EMBL" id="ADLO01000114">
    <property type="protein sequence ID" value="KGF53198.1"/>
    <property type="molecule type" value="Genomic_DNA"/>
</dbReference>
<accession>A0A096B1I7</accession>
<dbReference type="Proteomes" id="UP000029585">
    <property type="component" value="Unassembled WGS sequence"/>
</dbReference>
<evidence type="ECO:0000313" key="1">
    <source>
        <dbReference type="EMBL" id="KGF53198.1"/>
    </source>
</evidence>
<keyword evidence="2" id="KW-1185">Reference proteome</keyword>
<organism evidence="1 2">
    <name type="scientific">Flavonifractor plautii 1_3_50AFAA</name>
    <dbReference type="NCBI Taxonomy" id="742738"/>
    <lineage>
        <taxon>Bacteria</taxon>
        <taxon>Bacillati</taxon>
        <taxon>Bacillota</taxon>
        <taxon>Clostridia</taxon>
        <taxon>Eubacteriales</taxon>
        <taxon>Oscillospiraceae</taxon>
        <taxon>Flavonifractor</taxon>
    </lineage>
</organism>
<proteinExistence type="predicted"/>
<dbReference type="HOGENOM" id="CLU_1292555_0_0_9"/>
<dbReference type="PATRIC" id="fig|742738.3.peg.3814"/>
<reference evidence="1 2" key="1">
    <citation type="submission" date="2011-08" db="EMBL/GenBank/DDBJ databases">
        <title>The Genome Sequence of Clostridium orbiscindens 1_3_50AFAA.</title>
        <authorList>
            <consortium name="The Broad Institute Genome Sequencing Platform"/>
            <person name="Earl A."/>
            <person name="Ward D."/>
            <person name="Feldgarden M."/>
            <person name="Gevers D."/>
            <person name="Daigneault M."/>
            <person name="Strauss J."/>
            <person name="Allen-Vercoe E."/>
            <person name="Young S.K."/>
            <person name="Zeng Q."/>
            <person name="Gargeya S."/>
            <person name="Fitzgerald M."/>
            <person name="Haas B."/>
            <person name="Abouelleil A."/>
            <person name="Alvarado L."/>
            <person name="Arachchi H.M."/>
            <person name="Berlin A."/>
            <person name="Brown A."/>
            <person name="Chapman S.B."/>
            <person name="Chen Z."/>
            <person name="Dunbar C."/>
            <person name="Freedman E."/>
            <person name="Gearin G."/>
            <person name="Gellesch M."/>
            <person name="Goldberg J."/>
            <person name="Griggs A."/>
            <person name="Gujja S."/>
            <person name="Heiman D."/>
            <person name="Howarth C."/>
            <person name="Larson L."/>
            <person name="Lui A."/>
            <person name="MacDonald P.J.P."/>
            <person name="Montmayeur A."/>
            <person name="Murphy C."/>
            <person name="Neiman D."/>
            <person name="Pearson M."/>
            <person name="Priest M."/>
            <person name="Roberts A."/>
            <person name="Saif S."/>
            <person name="Shea T."/>
            <person name="Shenoy N."/>
            <person name="Sisk P."/>
            <person name="Stolte C."/>
            <person name="Sykes S."/>
            <person name="Wortman J."/>
            <person name="Nusbaum C."/>
            <person name="Birren B."/>
        </authorList>
    </citation>
    <scope>NUCLEOTIDE SEQUENCE [LARGE SCALE GENOMIC DNA]</scope>
    <source>
        <strain evidence="1 2">1_3_50AFAA</strain>
    </source>
</reference>
<gene>
    <name evidence="1" type="ORF">HMPREF9460_03707</name>
</gene>
<dbReference type="RefSeq" id="WP_024724303.1">
    <property type="nucleotide sequence ID" value="NZ_KN174167.1"/>
</dbReference>
<evidence type="ECO:0000313" key="2">
    <source>
        <dbReference type="Proteomes" id="UP000029585"/>
    </source>
</evidence>
<dbReference type="AlphaFoldDB" id="A0A096B1I7"/>
<protein>
    <submittedName>
        <fullName evidence="1">Uncharacterized protein</fullName>
    </submittedName>
</protein>
<name>A0A096B1I7_FLAPL</name>
<comment type="caution">
    <text evidence="1">The sequence shown here is derived from an EMBL/GenBank/DDBJ whole genome shotgun (WGS) entry which is preliminary data.</text>
</comment>
<sequence>MGYKDEELLRLRQKAEEFNKQRVSEDTLAEELKESIHDPVTHITKIPVVFEERDLLDGRIVMRAPRDLSQLTDDAVRQQFLMESKPQFVYELPYLPFGLTFMLTEIQGDEARIEQMFPYMVNTVKTVGPNIRILSTGKKVIHGIYVRWFDAIAQAITEPSYRKVFVFSLDGKTTIGCITCPSRLKKRYQPIMEEMMETLNIPKKAAEEGIDDE</sequence>